<dbReference type="RefSeq" id="WP_072821878.1">
    <property type="nucleotide sequence ID" value="NZ_LT670849.1"/>
</dbReference>
<reference evidence="6" key="1">
    <citation type="submission" date="2016-11" db="EMBL/GenBank/DDBJ databases">
        <authorList>
            <person name="Varghese N."/>
            <person name="Submissions S."/>
        </authorList>
    </citation>
    <scope>NUCLEOTIDE SEQUENCE [LARGE SCALE GENOMIC DNA]</scope>
    <source>
        <strain evidence="6">GAS401</strain>
    </source>
</reference>
<dbReference type="Proteomes" id="UP000184096">
    <property type="component" value="Chromosome I"/>
</dbReference>
<dbReference type="Gene3D" id="1.10.357.10">
    <property type="entry name" value="Tetracycline Repressor, domain 2"/>
    <property type="match status" value="1"/>
</dbReference>
<dbReference type="EMBL" id="LT670849">
    <property type="protein sequence ID" value="SHN82042.1"/>
    <property type="molecule type" value="Genomic_DNA"/>
</dbReference>
<dbReference type="InterPro" id="IPR009057">
    <property type="entry name" value="Homeodomain-like_sf"/>
</dbReference>
<evidence type="ECO:0000256" key="2">
    <source>
        <dbReference type="PROSITE-ProRule" id="PRU00335"/>
    </source>
</evidence>
<dbReference type="GO" id="GO:0003700">
    <property type="term" value="F:DNA-binding transcription factor activity"/>
    <property type="evidence" value="ECO:0007669"/>
    <property type="project" value="TreeGrafter"/>
</dbReference>
<feature type="DNA-binding region" description="H-T-H motif" evidence="2">
    <location>
        <begin position="42"/>
        <end position="61"/>
    </location>
</feature>
<dbReference type="SUPFAM" id="SSF46689">
    <property type="entry name" value="Homeodomain-like"/>
    <property type="match status" value="1"/>
</dbReference>
<evidence type="ECO:0000256" key="3">
    <source>
        <dbReference type="SAM" id="MobiDB-lite"/>
    </source>
</evidence>
<evidence type="ECO:0000313" key="6">
    <source>
        <dbReference type="Proteomes" id="UP000184096"/>
    </source>
</evidence>
<keyword evidence="6" id="KW-1185">Reference proteome</keyword>
<dbReference type="PANTHER" id="PTHR30055:SF181">
    <property type="entry name" value="BLR6905 PROTEIN"/>
    <property type="match status" value="1"/>
</dbReference>
<dbReference type="GO" id="GO:0000976">
    <property type="term" value="F:transcription cis-regulatory region binding"/>
    <property type="evidence" value="ECO:0007669"/>
    <property type="project" value="TreeGrafter"/>
</dbReference>
<dbReference type="AlphaFoldDB" id="A0A1M7UGB9"/>
<dbReference type="InterPro" id="IPR050109">
    <property type="entry name" value="HTH-type_TetR-like_transc_reg"/>
</dbReference>
<evidence type="ECO:0000259" key="4">
    <source>
        <dbReference type="PROSITE" id="PS50977"/>
    </source>
</evidence>
<accession>A0A1M7UGB9</accession>
<evidence type="ECO:0000256" key="1">
    <source>
        <dbReference type="ARBA" id="ARBA00023125"/>
    </source>
</evidence>
<feature type="compositionally biased region" description="Basic residues" evidence="3">
    <location>
        <begin position="1"/>
        <end position="16"/>
    </location>
</feature>
<gene>
    <name evidence="5" type="ORF">SAMN05444170_4984</name>
</gene>
<dbReference type="PRINTS" id="PR00455">
    <property type="entry name" value="HTHTETR"/>
</dbReference>
<dbReference type="Pfam" id="PF00440">
    <property type="entry name" value="TetR_N"/>
    <property type="match status" value="1"/>
</dbReference>
<dbReference type="PANTHER" id="PTHR30055">
    <property type="entry name" value="HTH-TYPE TRANSCRIPTIONAL REGULATOR RUTR"/>
    <property type="match status" value="1"/>
</dbReference>
<dbReference type="PROSITE" id="PS50977">
    <property type="entry name" value="HTH_TETR_2"/>
    <property type="match status" value="1"/>
</dbReference>
<dbReference type="InterPro" id="IPR001647">
    <property type="entry name" value="HTH_TetR"/>
</dbReference>
<proteinExistence type="predicted"/>
<sequence>MSKKPTAKRARTKQRRLSPDDRRQEFVAKATEFFAEEGFGGGTRALARRLGVTQPLLYRYFPSKDDLIKEVYRTVYLEPLGDGWEKLLSDRTRPLPDRLKEFYDAYTGVIFSRTWLRIYFYSGLKGLEINRSYVGIVRDKILSRIIRECRHAVGLSPQSKPTAAETEMAWVFHSGIFYYGVRKFIYEAPVLESKEQMISDAVDAFLAGFASVFGEKEEARKSTVKVLV</sequence>
<name>A0A1M7UGB9_9BRAD</name>
<feature type="domain" description="HTH tetR-type" evidence="4">
    <location>
        <begin position="20"/>
        <end position="79"/>
    </location>
</feature>
<organism evidence="5 6">
    <name type="scientific">Bradyrhizobium erythrophlei</name>
    <dbReference type="NCBI Taxonomy" id="1437360"/>
    <lineage>
        <taxon>Bacteria</taxon>
        <taxon>Pseudomonadati</taxon>
        <taxon>Pseudomonadota</taxon>
        <taxon>Alphaproteobacteria</taxon>
        <taxon>Hyphomicrobiales</taxon>
        <taxon>Nitrobacteraceae</taxon>
        <taxon>Bradyrhizobium</taxon>
    </lineage>
</organism>
<protein>
    <submittedName>
        <fullName evidence="5">Transcriptional regulator, TetR family</fullName>
    </submittedName>
</protein>
<dbReference type="OrthoDB" id="7465645at2"/>
<feature type="region of interest" description="Disordered" evidence="3">
    <location>
        <begin position="1"/>
        <end position="21"/>
    </location>
</feature>
<keyword evidence="1 2" id="KW-0238">DNA-binding</keyword>
<evidence type="ECO:0000313" key="5">
    <source>
        <dbReference type="EMBL" id="SHN82042.1"/>
    </source>
</evidence>